<proteinExistence type="predicted"/>
<dbReference type="AlphaFoldDB" id="W0E797"/>
<dbReference type="KEGG" id="dmt:DESME_06345"/>
<evidence type="ECO:0000313" key="1">
    <source>
        <dbReference type="EMBL" id="AHF06720.1"/>
    </source>
</evidence>
<dbReference type="Proteomes" id="UP000010847">
    <property type="component" value="Chromosome"/>
</dbReference>
<gene>
    <name evidence="1" type="ORF">DESME_06345</name>
</gene>
<evidence type="ECO:0000313" key="2">
    <source>
        <dbReference type="Proteomes" id="UP000010847"/>
    </source>
</evidence>
<sequence length="211" mass="24102">MRFPLPIYNPVKECNSCIQQEEKEVSAHILAYQVANQLIKNHSGTMTMDSNTLVINLRSLEEPLTINLHSGQLSYQSLGVPLQQHYASGKRLTQIVSEIQDYLAIPEANQTSDYELYSLLTKLVEIYHARCGLQIITLDNSEEKTTWELRLTDQGPAGWIYSDGTAKNRFGEVLELKNWEHLRPEKMAAYVFGFNRYCSNYPSPLKESLSN</sequence>
<dbReference type="eggNOG" id="ENOG5032TKE">
    <property type="taxonomic scope" value="Bacteria"/>
</dbReference>
<protein>
    <submittedName>
        <fullName evidence="1">Uncharacterized protein</fullName>
    </submittedName>
</protein>
<reference evidence="1 2" key="1">
    <citation type="submission" date="2013-12" db="EMBL/GenBank/DDBJ databases">
        <authorList>
            <consortium name="DOE Joint Genome Institute"/>
            <person name="Smidt H."/>
            <person name="Huntemann M."/>
            <person name="Han J."/>
            <person name="Chen A."/>
            <person name="Kyrpides N."/>
            <person name="Mavromatis K."/>
            <person name="Markowitz V."/>
            <person name="Palaniappan K."/>
            <person name="Ivanova N."/>
            <person name="Schaumberg A."/>
            <person name="Pati A."/>
            <person name="Liolios K."/>
            <person name="Nordberg H.P."/>
            <person name="Cantor M.N."/>
            <person name="Hua S.X."/>
            <person name="Woyke T."/>
        </authorList>
    </citation>
    <scope>NUCLEOTIDE SEQUENCE [LARGE SCALE GENOMIC DNA]</scope>
    <source>
        <strain evidence="2">DSM 15288</strain>
    </source>
</reference>
<dbReference type="EMBL" id="CP007032">
    <property type="protein sequence ID" value="AHF06720.1"/>
    <property type="molecule type" value="Genomic_DNA"/>
</dbReference>
<accession>W0E797</accession>
<name>W0E797_9FIRM</name>
<keyword evidence="2" id="KW-1185">Reference proteome</keyword>
<dbReference type="RefSeq" id="WP_006715607.1">
    <property type="nucleotide sequence ID" value="NZ_CP007032.1"/>
</dbReference>
<dbReference type="HOGENOM" id="CLU_1303278_0_0_9"/>
<dbReference type="OrthoDB" id="1808710at2"/>
<organism evidence="1 2">
    <name type="scientific">Desulfitobacterium metallireducens DSM 15288</name>
    <dbReference type="NCBI Taxonomy" id="871968"/>
    <lineage>
        <taxon>Bacteria</taxon>
        <taxon>Bacillati</taxon>
        <taxon>Bacillota</taxon>
        <taxon>Clostridia</taxon>
        <taxon>Eubacteriales</taxon>
        <taxon>Desulfitobacteriaceae</taxon>
        <taxon>Desulfitobacterium</taxon>
    </lineage>
</organism>